<gene>
    <name evidence="3" type="ORF">IAB99_08290</name>
</gene>
<comment type="caution">
    <text evidence="3">The sequence shown here is derived from an EMBL/GenBank/DDBJ whole genome shotgun (WGS) entry which is preliminary data.</text>
</comment>
<dbReference type="Pfam" id="PF09992">
    <property type="entry name" value="NAGPA"/>
    <property type="match status" value="1"/>
</dbReference>
<dbReference type="InterPro" id="IPR018711">
    <property type="entry name" value="NAGPA"/>
</dbReference>
<reference evidence="3" key="1">
    <citation type="submission" date="2020-10" db="EMBL/GenBank/DDBJ databases">
        <authorList>
            <person name="Gilroy R."/>
        </authorList>
    </citation>
    <scope>NUCLEOTIDE SEQUENCE</scope>
    <source>
        <strain evidence="3">B1-15692</strain>
    </source>
</reference>
<evidence type="ECO:0000313" key="3">
    <source>
        <dbReference type="EMBL" id="MBO8467742.1"/>
    </source>
</evidence>
<evidence type="ECO:0000313" key="4">
    <source>
        <dbReference type="Proteomes" id="UP000823660"/>
    </source>
</evidence>
<reference evidence="3" key="2">
    <citation type="journal article" date="2021" name="PeerJ">
        <title>Extensive microbial diversity within the chicken gut microbiome revealed by metagenomics and culture.</title>
        <authorList>
            <person name="Gilroy R."/>
            <person name="Ravi A."/>
            <person name="Getino M."/>
            <person name="Pursley I."/>
            <person name="Horton D.L."/>
            <person name="Alikhan N.F."/>
            <person name="Baker D."/>
            <person name="Gharbi K."/>
            <person name="Hall N."/>
            <person name="Watson M."/>
            <person name="Adriaenssens E.M."/>
            <person name="Foster-Nyarko E."/>
            <person name="Jarju S."/>
            <person name="Secka A."/>
            <person name="Antonio M."/>
            <person name="Oren A."/>
            <person name="Chaudhuri R.R."/>
            <person name="La Ragione R."/>
            <person name="Hildebrand F."/>
            <person name="Pallen M.J."/>
        </authorList>
    </citation>
    <scope>NUCLEOTIDE SEQUENCE</scope>
    <source>
        <strain evidence="3">B1-15692</strain>
    </source>
</reference>
<organism evidence="3 4">
    <name type="scientific">Candidatus Cryptobacteroides faecipullorum</name>
    <dbReference type="NCBI Taxonomy" id="2840764"/>
    <lineage>
        <taxon>Bacteria</taxon>
        <taxon>Pseudomonadati</taxon>
        <taxon>Bacteroidota</taxon>
        <taxon>Bacteroidia</taxon>
        <taxon>Bacteroidales</taxon>
        <taxon>Candidatus Cryptobacteroides</taxon>
    </lineage>
</organism>
<sequence length="285" mass="31360">MKRKLLITATLFLAVFYPLQNLQAQSKEDSLAFVSAEWNWQELGKGALAGNARISIFGSIQNISIVKYPAKKFRTGIMNFPGAEAGPTDSLAMKSKASIAINGSYFNTRTICPHTFLSIGHKVQGESPADELQRSNGILAFKDRKGRKIDIFPCDSTEYESYRKEYYSAIAAGPLLLSDGKEAFIDTDSKFNSDRHPRSIMGYDRNGYYHMIVIDGRFPGQADGITIKEAAAIAIYAGLYEAINLDGGGSSTLWTEPTGVINHPSDNKRFDHSGCRTVPTIIIAR</sequence>
<feature type="domain" description="Phosphodiester glycosidase" evidence="2">
    <location>
        <begin position="96"/>
        <end position="283"/>
    </location>
</feature>
<accession>A0A9D9I8I3</accession>
<protein>
    <submittedName>
        <fullName evidence="3">Phosphodiester glycosidase family protein</fullName>
    </submittedName>
</protein>
<dbReference type="PANTHER" id="PTHR40446">
    <property type="entry name" value="N-ACETYLGLUCOSAMINE-1-PHOSPHODIESTER ALPHA-N-ACETYLGLUCOSAMINIDASE"/>
    <property type="match status" value="1"/>
</dbReference>
<dbReference type="PANTHER" id="PTHR40446:SF2">
    <property type="entry name" value="N-ACETYLGLUCOSAMINE-1-PHOSPHODIESTER ALPHA-N-ACETYLGLUCOSAMINIDASE"/>
    <property type="match status" value="1"/>
</dbReference>
<dbReference type="GO" id="GO:0016798">
    <property type="term" value="F:hydrolase activity, acting on glycosyl bonds"/>
    <property type="evidence" value="ECO:0007669"/>
    <property type="project" value="UniProtKB-KW"/>
</dbReference>
<keyword evidence="3" id="KW-0326">Glycosidase</keyword>
<feature type="signal peptide" evidence="1">
    <location>
        <begin position="1"/>
        <end position="24"/>
    </location>
</feature>
<dbReference type="Proteomes" id="UP000823660">
    <property type="component" value="Unassembled WGS sequence"/>
</dbReference>
<keyword evidence="1" id="KW-0732">Signal</keyword>
<dbReference type="AlphaFoldDB" id="A0A9D9I8I3"/>
<evidence type="ECO:0000259" key="2">
    <source>
        <dbReference type="Pfam" id="PF09992"/>
    </source>
</evidence>
<name>A0A9D9I8I3_9BACT</name>
<feature type="chain" id="PRO_5038543564" evidence="1">
    <location>
        <begin position="25"/>
        <end position="285"/>
    </location>
</feature>
<dbReference type="EMBL" id="JADIMH010000051">
    <property type="protein sequence ID" value="MBO8467742.1"/>
    <property type="molecule type" value="Genomic_DNA"/>
</dbReference>
<keyword evidence="3" id="KW-0378">Hydrolase</keyword>
<evidence type="ECO:0000256" key="1">
    <source>
        <dbReference type="SAM" id="SignalP"/>
    </source>
</evidence>
<proteinExistence type="predicted"/>